<comment type="caution">
    <text evidence="1">The sequence shown here is derived from an EMBL/GenBank/DDBJ whole genome shotgun (WGS) entry which is preliminary data.</text>
</comment>
<organism evidence="1">
    <name type="scientific">marine sediment metagenome</name>
    <dbReference type="NCBI Taxonomy" id="412755"/>
    <lineage>
        <taxon>unclassified sequences</taxon>
        <taxon>metagenomes</taxon>
        <taxon>ecological metagenomes</taxon>
    </lineage>
</organism>
<reference evidence="1" key="1">
    <citation type="journal article" date="2015" name="Nature">
        <title>Complex archaea that bridge the gap between prokaryotes and eukaryotes.</title>
        <authorList>
            <person name="Spang A."/>
            <person name="Saw J.H."/>
            <person name="Jorgensen S.L."/>
            <person name="Zaremba-Niedzwiedzka K."/>
            <person name="Martijn J."/>
            <person name="Lind A.E."/>
            <person name="van Eijk R."/>
            <person name="Schleper C."/>
            <person name="Guy L."/>
            <person name="Ettema T.J."/>
        </authorList>
    </citation>
    <scope>NUCLEOTIDE SEQUENCE</scope>
</reference>
<name>A0A0F9BDJ7_9ZZZZ</name>
<proteinExistence type="predicted"/>
<feature type="non-terminal residue" evidence="1">
    <location>
        <position position="117"/>
    </location>
</feature>
<protein>
    <submittedName>
        <fullName evidence="1">Uncharacterized protein</fullName>
    </submittedName>
</protein>
<dbReference type="AlphaFoldDB" id="A0A0F9BDJ7"/>
<sequence>MTLYNGTFPTVEEYPENIAERGVPQDMYYRYVSSTFLDGLINYTEPIKGYLVYKQSGSNADHYSNDMYEMEQLIGIHERTWHSKFRLFAHSKLYIRVAVLAETKGSYWMFLYDPDVS</sequence>
<gene>
    <name evidence="1" type="ORF">LCGC14_2802880</name>
</gene>
<accession>A0A0F9BDJ7</accession>
<dbReference type="EMBL" id="LAZR01052650">
    <property type="protein sequence ID" value="KKK82486.1"/>
    <property type="molecule type" value="Genomic_DNA"/>
</dbReference>
<evidence type="ECO:0000313" key="1">
    <source>
        <dbReference type="EMBL" id="KKK82486.1"/>
    </source>
</evidence>